<evidence type="ECO:0000256" key="2">
    <source>
        <dbReference type="ARBA" id="ARBA00023180"/>
    </source>
</evidence>
<reference evidence="5" key="1">
    <citation type="journal article" date="2017" name="Nat. Commun.">
        <title>The North American bullfrog draft genome provides insight into hormonal regulation of long noncoding RNA.</title>
        <authorList>
            <person name="Hammond S.A."/>
            <person name="Warren R.L."/>
            <person name="Vandervalk B.P."/>
            <person name="Kucuk E."/>
            <person name="Khan H."/>
            <person name="Gibb E.A."/>
            <person name="Pandoh P."/>
            <person name="Kirk H."/>
            <person name="Zhao Y."/>
            <person name="Jones M."/>
            <person name="Mungall A.J."/>
            <person name="Coope R."/>
            <person name="Pleasance S."/>
            <person name="Moore R.A."/>
            <person name="Holt R.A."/>
            <person name="Round J.M."/>
            <person name="Ohora S."/>
            <person name="Walle B.V."/>
            <person name="Veldhoen N."/>
            <person name="Helbing C.C."/>
            <person name="Birol I."/>
        </authorList>
    </citation>
    <scope>NUCLEOTIDE SEQUENCE [LARGE SCALE GENOMIC DNA]</scope>
</reference>
<dbReference type="GO" id="GO:0031012">
    <property type="term" value="C:extracellular matrix"/>
    <property type="evidence" value="ECO:0007669"/>
    <property type="project" value="TreeGrafter"/>
</dbReference>
<evidence type="ECO:0000313" key="5">
    <source>
        <dbReference type="Proteomes" id="UP000228934"/>
    </source>
</evidence>
<dbReference type="Proteomes" id="UP000228934">
    <property type="component" value="Unassembled WGS sequence"/>
</dbReference>
<feature type="non-terminal residue" evidence="4">
    <location>
        <position position="1"/>
    </location>
</feature>
<dbReference type="InterPro" id="IPR050780">
    <property type="entry name" value="Mucin_vWF_Thrombospondin_sf"/>
</dbReference>
<dbReference type="InterPro" id="IPR014853">
    <property type="entry name" value="VWF/SSPO/ZAN-like_Cys-rich_dom"/>
</dbReference>
<dbReference type="PANTHER" id="PTHR11339:SF374">
    <property type="entry name" value="ZONADHESIN"/>
    <property type="match status" value="1"/>
</dbReference>
<dbReference type="GO" id="GO:0005615">
    <property type="term" value="C:extracellular space"/>
    <property type="evidence" value="ECO:0007669"/>
    <property type="project" value="TreeGrafter"/>
</dbReference>
<keyword evidence="2" id="KW-0325">Glycoprotein</keyword>
<gene>
    <name evidence="4" type="ORF">AB205_0038920</name>
</gene>
<sequence>KNEIFLKGDCESRCTCQGNNHVSCTTQTCAPDEACKVQNGIKACFPADTSSCHIYGDPHYITFDGKLYHFQGSCNYTVVETCGNTSVYFSITTRNEHRGSLTWTAINSVAVSFNDLNIILGKNKVVEINGLVVSFPTTPAPGISIGLSGAFVVLQTNFGLEVKFNGDHELFVKVNENFKGKLCGLCGTYNGNQQDDFLTPEGVLAPTSNDFGNSWRVSDAGWICEDDVVDPPPCGPTDEIKYEDECKLILAGNGPFKDCHPHILPQIYFENCVYDLCATGGNQDQFCNALEAYASACENAGIVVGDWRENTICRKK</sequence>
<dbReference type="AlphaFoldDB" id="A0A2G9QEZ5"/>
<proteinExistence type="predicted"/>
<dbReference type="SMART" id="SM00216">
    <property type="entry name" value="VWD"/>
    <property type="match status" value="1"/>
</dbReference>
<protein>
    <recommendedName>
        <fullName evidence="3">VWFD domain-containing protein</fullName>
    </recommendedName>
</protein>
<keyword evidence="1" id="KW-1015">Disulfide bond</keyword>
<organism evidence="4 5">
    <name type="scientific">Aquarana catesbeiana</name>
    <name type="common">American bullfrog</name>
    <name type="synonym">Rana catesbeiana</name>
    <dbReference type="NCBI Taxonomy" id="8400"/>
    <lineage>
        <taxon>Eukaryota</taxon>
        <taxon>Metazoa</taxon>
        <taxon>Chordata</taxon>
        <taxon>Craniata</taxon>
        <taxon>Vertebrata</taxon>
        <taxon>Euteleostomi</taxon>
        <taxon>Amphibia</taxon>
        <taxon>Batrachia</taxon>
        <taxon>Anura</taxon>
        <taxon>Neobatrachia</taxon>
        <taxon>Ranoidea</taxon>
        <taxon>Ranidae</taxon>
        <taxon>Aquarana</taxon>
    </lineage>
</organism>
<evidence type="ECO:0000313" key="4">
    <source>
        <dbReference type="EMBL" id="PIO14157.1"/>
    </source>
</evidence>
<dbReference type="InterPro" id="IPR001846">
    <property type="entry name" value="VWF_type-D"/>
</dbReference>
<dbReference type="PANTHER" id="PTHR11339">
    <property type="entry name" value="EXTRACELLULAR MATRIX GLYCOPROTEIN RELATED"/>
    <property type="match status" value="1"/>
</dbReference>
<evidence type="ECO:0000256" key="1">
    <source>
        <dbReference type="ARBA" id="ARBA00023157"/>
    </source>
</evidence>
<evidence type="ECO:0000259" key="3">
    <source>
        <dbReference type="PROSITE" id="PS51233"/>
    </source>
</evidence>
<dbReference type="SMART" id="SM00832">
    <property type="entry name" value="C8"/>
    <property type="match status" value="1"/>
</dbReference>
<dbReference type="PROSITE" id="PS51233">
    <property type="entry name" value="VWFD"/>
    <property type="match status" value="1"/>
</dbReference>
<accession>A0A2G9QEZ5</accession>
<dbReference type="EMBL" id="KZ059625">
    <property type="protein sequence ID" value="PIO14157.1"/>
    <property type="molecule type" value="Genomic_DNA"/>
</dbReference>
<feature type="domain" description="VWFD" evidence="3">
    <location>
        <begin position="50"/>
        <end position="225"/>
    </location>
</feature>
<dbReference type="Pfam" id="PF08742">
    <property type="entry name" value="C8"/>
    <property type="match status" value="1"/>
</dbReference>
<keyword evidence="5" id="KW-1185">Reference proteome</keyword>
<name>A0A2G9QEZ5_AQUCT</name>
<dbReference type="Pfam" id="PF00094">
    <property type="entry name" value="VWD"/>
    <property type="match status" value="1"/>
</dbReference>
<dbReference type="OrthoDB" id="5945029at2759"/>